<dbReference type="SUPFAM" id="SSF54427">
    <property type="entry name" value="NTF2-like"/>
    <property type="match status" value="1"/>
</dbReference>
<proteinExistence type="predicted"/>
<dbReference type="InterPro" id="IPR032710">
    <property type="entry name" value="NTF2-like_dom_sf"/>
</dbReference>
<evidence type="ECO:0000313" key="1">
    <source>
        <dbReference type="EMBL" id="PHM24782.1"/>
    </source>
</evidence>
<dbReference type="OrthoDB" id="1256785at2"/>
<dbReference type="RefSeq" id="WP_099136974.1">
    <property type="nucleotide sequence ID" value="NZ_CAWNNJ010000090.1"/>
</dbReference>
<comment type="caution">
    <text evidence="1">The sequence shown here is derived from an EMBL/GenBank/DDBJ whole genome shotgun (WGS) entry which is preliminary data.</text>
</comment>
<dbReference type="AlphaFoldDB" id="A0A2D0ISG6"/>
<dbReference type="EMBL" id="NIBS01000023">
    <property type="protein sequence ID" value="PHM24782.1"/>
    <property type="molecule type" value="Genomic_DNA"/>
</dbReference>
<dbReference type="Proteomes" id="UP000225833">
    <property type="component" value="Unassembled WGS sequence"/>
</dbReference>
<protein>
    <recommendedName>
        <fullName evidence="3">SnoaL-like domain-containing protein</fullName>
    </recommendedName>
</protein>
<reference evidence="1 2" key="1">
    <citation type="journal article" date="2017" name="Nat. Microbiol.">
        <title>Natural product diversity associated with the nematode symbionts Photorhabdus and Xenorhabdus.</title>
        <authorList>
            <person name="Tobias N.J."/>
            <person name="Wolff H."/>
            <person name="Djahanschiri B."/>
            <person name="Grundmann F."/>
            <person name="Kronenwerth M."/>
            <person name="Shi Y.M."/>
            <person name="Simonyi S."/>
            <person name="Grun P."/>
            <person name="Shapiro-Ilan D."/>
            <person name="Pidot S.J."/>
            <person name="Stinear T.P."/>
            <person name="Ebersberger I."/>
            <person name="Bode H.B."/>
        </authorList>
    </citation>
    <scope>NUCLEOTIDE SEQUENCE [LARGE SCALE GENOMIC DNA]</scope>
    <source>
        <strain evidence="1 2">DSM 16342</strain>
    </source>
</reference>
<sequence length="131" mass="15197">MSYSNIVINSLKHILENNDDNNLTSTIEEYFSKNYIQVVNGNELNFNDFVSHINLLKETLISVNVNILSIAEKENNVHTHHIVKAIKKDGEHIEFEVFTRFLINESKIIRCYELTRKISGGEQDDDLGFRK</sequence>
<name>A0A2D0ISG6_XENBU</name>
<gene>
    <name evidence="1" type="ORF">Xbud_03237</name>
</gene>
<evidence type="ECO:0000313" key="2">
    <source>
        <dbReference type="Proteomes" id="UP000225833"/>
    </source>
</evidence>
<organism evidence="1 2">
    <name type="scientific">Xenorhabdus budapestensis</name>
    <dbReference type="NCBI Taxonomy" id="290110"/>
    <lineage>
        <taxon>Bacteria</taxon>
        <taxon>Pseudomonadati</taxon>
        <taxon>Pseudomonadota</taxon>
        <taxon>Gammaproteobacteria</taxon>
        <taxon>Enterobacterales</taxon>
        <taxon>Morganellaceae</taxon>
        <taxon>Xenorhabdus</taxon>
    </lineage>
</organism>
<evidence type="ECO:0008006" key="3">
    <source>
        <dbReference type="Google" id="ProtNLM"/>
    </source>
</evidence>
<accession>A0A2D0ISG6</accession>